<gene>
    <name evidence="2" type="ORF">SDC9_188415</name>
</gene>
<dbReference type="InterPro" id="IPR036634">
    <property type="entry name" value="PRD_sf"/>
</dbReference>
<dbReference type="Gene3D" id="1.10.1790.10">
    <property type="entry name" value="PRD domain"/>
    <property type="match status" value="1"/>
</dbReference>
<sequence>MFGYLAEHLEHTDLQKLRRLLPPALRAVNEKVQPMDIDIEIGLFLHIACCINRLLAKQPAQQNLHKAEIYKKYEAEFKTILSILRPLEKGFGIIFSDDEVANMLAIIYKL</sequence>
<evidence type="ECO:0000313" key="2">
    <source>
        <dbReference type="EMBL" id="MPN40875.1"/>
    </source>
</evidence>
<accession>A0A645HP96</accession>
<name>A0A645HP96_9ZZZZ</name>
<dbReference type="AlphaFoldDB" id="A0A645HP96"/>
<reference evidence="2" key="1">
    <citation type="submission" date="2019-08" db="EMBL/GenBank/DDBJ databases">
        <authorList>
            <person name="Kucharzyk K."/>
            <person name="Murdoch R.W."/>
            <person name="Higgins S."/>
            <person name="Loffler F."/>
        </authorList>
    </citation>
    <scope>NUCLEOTIDE SEQUENCE</scope>
</reference>
<feature type="domain" description="PRD" evidence="1">
    <location>
        <begin position="8"/>
        <end position="110"/>
    </location>
</feature>
<evidence type="ECO:0000259" key="1">
    <source>
        <dbReference type="PROSITE" id="PS51372"/>
    </source>
</evidence>
<organism evidence="2">
    <name type="scientific">bioreactor metagenome</name>
    <dbReference type="NCBI Taxonomy" id="1076179"/>
    <lineage>
        <taxon>unclassified sequences</taxon>
        <taxon>metagenomes</taxon>
        <taxon>ecological metagenomes</taxon>
    </lineage>
</organism>
<proteinExistence type="predicted"/>
<comment type="caution">
    <text evidence="2">The sequence shown here is derived from an EMBL/GenBank/DDBJ whole genome shotgun (WGS) entry which is preliminary data.</text>
</comment>
<dbReference type="Pfam" id="PF00874">
    <property type="entry name" value="PRD"/>
    <property type="match status" value="1"/>
</dbReference>
<protein>
    <recommendedName>
        <fullName evidence="1">PRD domain-containing protein</fullName>
    </recommendedName>
</protein>
<dbReference type="EMBL" id="VSSQ01097569">
    <property type="protein sequence ID" value="MPN40875.1"/>
    <property type="molecule type" value="Genomic_DNA"/>
</dbReference>
<dbReference type="SUPFAM" id="SSF63520">
    <property type="entry name" value="PTS-regulatory domain, PRD"/>
    <property type="match status" value="1"/>
</dbReference>
<dbReference type="GO" id="GO:0006355">
    <property type="term" value="P:regulation of DNA-templated transcription"/>
    <property type="evidence" value="ECO:0007669"/>
    <property type="project" value="InterPro"/>
</dbReference>
<dbReference type="PROSITE" id="PS51372">
    <property type="entry name" value="PRD_2"/>
    <property type="match status" value="1"/>
</dbReference>
<dbReference type="InterPro" id="IPR011608">
    <property type="entry name" value="PRD"/>
</dbReference>